<dbReference type="RefSeq" id="WP_042208729.1">
    <property type="nucleotide sequence ID" value="NZ_CP009288.1"/>
</dbReference>
<proteinExistence type="predicted"/>
<evidence type="ECO:0000259" key="2">
    <source>
        <dbReference type="PROSITE" id="PS50887"/>
    </source>
</evidence>
<feature type="transmembrane region" description="Helical" evidence="1">
    <location>
        <begin position="38"/>
        <end position="60"/>
    </location>
</feature>
<dbReference type="KEGG" id="pdu:PDUR_26650"/>
<keyword evidence="1" id="KW-1133">Transmembrane helix</keyword>
<feature type="transmembrane region" description="Helical" evidence="1">
    <location>
        <begin position="6"/>
        <end position="26"/>
    </location>
</feature>
<feature type="transmembrane region" description="Helical" evidence="1">
    <location>
        <begin position="96"/>
        <end position="115"/>
    </location>
</feature>
<dbReference type="SMART" id="SM00267">
    <property type="entry name" value="GGDEF"/>
    <property type="match status" value="1"/>
</dbReference>
<name>A0A089HXG2_PAEDU</name>
<sequence>MPWMKGYPYYLLLSGTISLYMGIFACRFRRLPGRRYAWVLLILIAFGLVSTAAEIMASSFNIKLLMRDLQQLPLLFIPLFAYAAVRDYVSPLPSRFPGKLALLSIPLVLDIALIFTDPYHHLMRSSVGLVNTGGIIGIMMQPTLLSMALIAYDQVLSLYAAFLLAASLKAVPGHKLKPNVLLLLGMLISVISGIAIPALKITFTGFTVLTLLPSVAVVFFTIYRYPQLSPVPSVSDHLLGSAVEGMVLTDRNGVILSINETGEKLLTRMFGPAPFRWLGLSILPFLQQYSSILGCYENQCGGRIELEPAEEENLYCSISLIPLEGSPEEGAMLMMISDYSDKKRYERELEYQASIDDLTGLYNRRHFLNTFNSREYREGEGMAMLLMDIDDFKQVNDAYGHLAGDQALVSFSCKIRNFCKNGAIAGRLGGEEFMLCLFARDEAEALDKAEAIRRAVVGHTLMLEDGRSIHLTVSIGMIYTEDPDMPFEQLYREADEALYLSKTNGKNKVTVGGHSSVS</sequence>
<gene>
    <name evidence="3" type="ORF">PDUR_26650</name>
</gene>
<dbReference type="GO" id="GO:0043709">
    <property type="term" value="P:cell adhesion involved in single-species biofilm formation"/>
    <property type="evidence" value="ECO:0007669"/>
    <property type="project" value="TreeGrafter"/>
</dbReference>
<organism evidence="3 4">
    <name type="scientific">Paenibacillus durus</name>
    <name type="common">Paenibacillus azotofixans</name>
    <dbReference type="NCBI Taxonomy" id="44251"/>
    <lineage>
        <taxon>Bacteria</taxon>
        <taxon>Bacillati</taxon>
        <taxon>Bacillota</taxon>
        <taxon>Bacilli</taxon>
        <taxon>Bacillales</taxon>
        <taxon>Paenibacillaceae</taxon>
        <taxon>Paenibacillus</taxon>
    </lineage>
</organism>
<dbReference type="CDD" id="cd01949">
    <property type="entry name" value="GGDEF"/>
    <property type="match status" value="1"/>
</dbReference>
<evidence type="ECO:0000313" key="4">
    <source>
        <dbReference type="Proteomes" id="UP000029409"/>
    </source>
</evidence>
<dbReference type="STRING" id="44251.PDUR_26650"/>
<feature type="transmembrane region" description="Helical" evidence="1">
    <location>
        <begin position="205"/>
        <end position="223"/>
    </location>
</feature>
<feature type="transmembrane region" description="Helical" evidence="1">
    <location>
        <begin position="180"/>
        <end position="199"/>
    </location>
</feature>
<dbReference type="GO" id="GO:0052621">
    <property type="term" value="F:diguanylate cyclase activity"/>
    <property type="evidence" value="ECO:0007669"/>
    <property type="project" value="TreeGrafter"/>
</dbReference>
<keyword evidence="1" id="KW-0812">Transmembrane</keyword>
<dbReference type="Proteomes" id="UP000029409">
    <property type="component" value="Chromosome"/>
</dbReference>
<dbReference type="Pfam" id="PF00990">
    <property type="entry name" value="GGDEF"/>
    <property type="match status" value="1"/>
</dbReference>
<dbReference type="PANTHER" id="PTHR45138:SF9">
    <property type="entry name" value="DIGUANYLATE CYCLASE DGCM-RELATED"/>
    <property type="match status" value="1"/>
</dbReference>
<dbReference type="EMBL" id="CP009288">
    <property type="protein sequence ID" value="AIQ15053.1"/>
    <property type="molecule type" value="Genomic_DNA"/>
</dbReference>
<dbReference type="NCBIfam" id="TIGR00254">
    <property type="entry name" value="GGDEF"/>
    <property type="match status" value="1"/>
</dbReference>
<feature type="domain" description="GGDEF" evidence="2">
    <location>
        <begin position="380"/>
        <end position="514"/>
    </location>
</feature>
<dbReference type="InterPro" id="IPR031621">
    <property type="entry name" value="HisKA_7TM"/>
</dbReference>
<evidence type="ECO:0000313" key="3">
    <source>
        <dbReference type="EMBL" id="AIQ15053.1"/>
    </source>
</evidence>
<dbReference type="PROSITE" id="PS51257">
    <property type="entry name" value="PROKAR_LIPOPROTEIN"/>
    <property type="match status" value="1"/>
</dbReference>
<feature type="transmembrane region" description="Helical" evidence="1">
    <location>
        <begin position="149"/>
        <end position="168"/>
    </location>
</feature>
<dbReference type="GO" id="GO:0005886">
    <property type="term" value="C:plasma membrane"/>
    <property type="evidence" value="ECO:0007669"/>
    <property type="project" value="TreeGrafter"/>
</dbReference>
<dbReference type="eggNOG" id="COG3706">
    <property type="taxonomic scope" value="Bacteria"/>
</dbReference>
<dbReference type="InterPro" id="IPR000160">
    <property type="entry name" value="GGDEF_dom"/>
</dbReference>
<dbReference type="PANTHER" id="PTHR45138">
    <property type="entry name" value="REGULATORY COMPONENTS OF SENSORY TRANSDUCTION SYSTEM"/>
    <property type="match status" value="1"/>
</dbReference>
<dbReference type="InterPro" id="IPR029787">
    <property type="entry name" value="Nucleotide_cyclase"/>
</dbReference>
<accession>A0A089HXG2</accession>
<dbReference type="InterPro" id="IPR050469">
    <property type="entry name" value="Diguanylate_Cyclase"/>
</dbReference>
<dbReference type="PROSITE" id="PS50887">
    <property type="entry name" value="GGDEF"/>
    <property type="match status" value="1"/>
</dbReference>
<dbReference type="SUPFAM" id="SSF55073">
    <property type="entry name" value="Nucleotide cyclase"/>
    <property type="match status" value="1"/>
</dbReference>
<keyword evidence="4" id="KW-1185">Reference proteome</keyword>
<dbReference type="Gene3D" id="3.30.70.270">
    <property type="match status" value="1"/>
</dbReference>
<dbReference type="AlphaFoldDB" id="A0A089HXG2"/>
<dbReference type="FunFam" id="3.30.70.270:FF:000001">
    <property type="entry name" value="Diguanylate cyclase domain protein"/>
    <property type="match status" value="1"/>
</dbReference>
<evidence type="ECO:0000256" key="1">
    <source>
        <dbReference type="SAM" id="Phobius"/>
    </source>
</evidence>
<dbReference type="Pfam" id="PF16927">
    <property type="entry name" value="HisKA_7TM"/>
    <property type="match status" value="1"/>
</dbReference>
<keyword evidence="1" id="KW-0472">Membrane</keyword>
<protein>
    <recommendedName>
        <fullName evidence="2">GGDEF domain-containing protein</fullName>
    </recommendedName>
</protein>
<dbReference type="InterPro" id="IPR043128">
    <property type="entry name" value="Rev_trsase/Diguanyl_cyclase"/>
</dbReference>
<dbReference type="GO" id="GO:1902201">
    <property type="term" value="P:negative regulation of bacterial-type flagellum-dependent cell motility"/>
    <property type="evidence" value="ECO:0007669"/>
    <property type="project" value="TreeGrafter"/>
</dbReference>
<reference evidence="3 4" key="1">
    <citation type="submission" date="2014-08" db="EMBL/GenBank/DDBJ databases">
        <title>Comparative genomics of the Paenibacillus odorifer group.</title>
        <authorList>
            <person name="den Bakker H.C."/>
            <person name="Tsai Y.-C."/>
            <person name="Martin N."/>
            <person name="Korlach J."/>
            <person name="Wiedmann M."/>
        </authorList>
    </citation>
    <scope>NUCLEOTIDE SEQUENCE [LARGE SCALE GENOMIC DNA]</scope>
    <source>
        <strain evidence="3 4">DSM 1735</strain>
    </source>
</reference>